<accession>A0AAU9PYR8</accession>
<name>A0AAU9PYR8_9VIBR</name>
<dbReference type="InterPro" id="IPR011010">
    <property type="entry name" value="DNA_brk_join_enz"/>
</dbReference>
<dbReference type="Pfam" id="PF00589">
    <property type="entry name" value="Phage_integrase"/>
    <property type="match status" value="1"/>
</dbReference>
<comment type="caution">
    <text evidence="6">The sequence shown here is derived from an EMBL/GenBank/DDBJ whole genome shotgun (WGS) entry which is preliminary data.</text>
</comment>
<dbReference type="Proteomes" id="UP001295420">
    <property type="component" value="Unassembled WGS sequence"/>
</dbReference>
<dbReference type="InterPro" id="IPR010998">
    <property type="entry name" value="Integrase_recombinase_N"/>
</dbReference>
<dbReference type="GO" id="GO:0003677">
    <property type="term" value="F:DNA binding"/>
    <property type="evidence" value="ECO:0007669"/>
    <property type="project" value="UniProtKB-KW"/>
</dbReference>
<dbReference type="Pfam" id="PF09003">
    <property type="entry name" value="Arm-DNA-bind_1"/>
    <property type="match status" value="1"/>
</dbReference>
<dbReference type="GO" id="GO:0008907">
    <property type="term" value="F:integrase activity"/>
    <property type="evidence" value="ECO:0007669"/>
    <property type="project" value="InterPro"/>
</dbReference>
<dbReference type="InterPro" id="IPR002104">
    <property type="entry name" value="Integrase_catalytic"/>
</dbReference>
<organism evidence="6 7">
    <name type="scientific">Vibrio owensii</name>
    <dbReference type="NCBI Taxonomy" id="696485"/>
    <lineage>
        <taxon>Bacteria</taxon>
        <taxon>Pseudomonadati</taxon>
        <taxon>Pseudomonadota</taxon>
        <taxon>Gammaproteobacteria</taxon>
        <taxon>Vibrionales</taxon>
        <taxon>Vibrionaceae</taxon>
        <taxon>Vibrio</taxon>
    </lineage>
</organism>
<dbReference type="RefSeq" id="WP_409930013.1">
    <property type="nucleotide sequence ID" value="NZ_CAKMTQ010000001.1"/>
</dbReference>
<dbReference type="SUPFAM" id="SSF56349">
    <property type="entry name" value="DNA breaking-rejoining enzymes"/>
    <property type="match status" value="1"/>
</dbReference>
<dbReference type="EMBL" id="CAKMTQ010000001">
    <property type="protein sequence ID" value="CAH1521334.1"/>
    <property type="molecule type" value="Genomic_DNA"/>
</dbReference>
<dbReference type="PROSITE" id="PS51898">
    <property type="entry name" value="TYR_RECOMBINASE"/>
    <property type="match status" value="1"/>
</dbReference>
<reference evidence="6" key="1">
    <citation type="submission" date="2022-01" db="EMBL/GenBank/DDBJ databases">
        <authorList>
            <person name="Lagorce A."/>
        </authorList>
    </citation>
    <scope>NUCLEOTIDE SEQUENCE</scope>
    <source>
        <strain evidence="6">Th15_F1_D04</strain>
    </source>
</reference>
<dbReference type="SUPFAM" id="SSF54171">
    <property type="entry name" value="DNA-binding domain"/>
    <property type="match status" value="1"/>
</dbReference>
<dbReference type="InterPro" id="IPR015094">
    <property type="entry name" value="Integrase_lambda-typ_DNA-bd_N"/>
</dbReference>
<dbReference type="Gene3D" id="3.30.160.60">
    <property type="entry name" value="Classic Zinc Finger"/>
    <property type="match status" value="1"/>
</dbReference>
<keyword evidence="2" id="KW-0229">DNA integration</keyword>
<dbReference type="Gene3D" id="1.10.443.10">
    <property type="entry name" value="Intergrase catalytic core"/>
    <property type="match status" value="1"/>
</dbReference>
<proteinExistence type="inferred from homology"/>
<feature type="domain" description="Tyr recombinase" evidence="5">
    <location>
        <begin position="192"/>
        <end position="384"/>
    </location>
</feature>
<evidence type="ECO:0000313" key="7">
    <source>
        <dbReference type="Proteomes" id="UP001295420"/>
    </source>
</evidence>
<dbReference type="AlphaFoldDB" id="A0AAU9PYR8"/>
<evidence type="ECO:0000256" key="4">
    <source>
        <dbReference type="ARBA" id="ARBA00023172"/>
    </source>
</evidence>
<evidence type="ECO:0000256" key="2">
    <source>
        <dbReference type="ARBA" id="ARBA00022908"/>
    </source>
</evidence>
<evidence type="ECO:0000256" key="3">
    <source>
        <dbReference type="ARBA" id="ARBA00023125"/>
    </source>
</evidence>
<sequence length="385" mass="44559">MGRPRKTGNKDLPPNLFRKLDKRNGKTYYQYKDPRQTNVWYSFGTDRAQAILDAQALNAAYFESRASRINRILETNPQVKTQFGVTAKEFGERYLKQEERRYKAKEITYSSLKQKRQYINLFINRLGLARMKEISVRQISLVLEEYVDDGKLPTANLIRSAWILLFKEAQYSGDVDSGFNPAASTKPIKFEVKRSRLLKDDFLQIYELSKSYRQTYIKYAIEIAVTTGLRRSDVSELKFKDVRDGHLYTFISKARKKVVIAFPLEMKSPLLDKNLGEIISECRGNVLSPHIIHFQHRAQKTVVGAQVKARSLSEHFAELVKLADIKLDDDKTPPTFHELRSLAAQSYINESEFKEVQDLLGHKSSRTTEKYLDTRTHKIIHVKVG</sequence>
<keyword evidence="3" id="KW-0238">DNA-binding</keyword>
<protein>
    <submittedName>
        <fullName evidence="6">Prophage integrase IntE</fullName>
    </submittedName>
</protein>
<evidence type="ECO:0000256" key="1">
    <source>
        <dbReference type="ARBA" id="ARBA00008857"/>
    </source>
</evidence>
<evidence type="ECO:0000259" key="5">
    <source>
        <dbReference type="PROSITE" id="PS51898"/>
    </source>
</evidence>
<gene>
    <name evidence="6" type="ORF">THF1D04_10781</name>
</gene>
<dbReference type="InterPro" id="IPR016177">
    <property type="entry name" value="DNA-bd_dom_sf"/>
</dbReference>
<dbReference type="Gene3D" id="1.10.150.130">
    <property type="match status" value="1"/>
</dbReference>
<evidence type="ECO:0000313" key="6">
    <source>
        <dbReference type="EMBL" id="CAH1521334.1"/>
    </source>
</evidence>
<dbReference type="InterPro" id="IPR013762">
    <property type="entry name" value="Integrase-like_cat_sf"/>
</dbReference>
<keyword evidence="4" id="KW-0233">DNA recombination</keyword>
<comment type="similarity">
    <text evidence="1">Belongs to the 'phage' integrase family.</text>
</comment>
<dbReference type="GO" id="GO:0006310">
    <property type="term" value="P:DNA recombination"/>
    <property type="evidence" value="ECO:0007669"/>
    <property type="project" value="UniProtKB-KW"/>
</dbReference>